<evidence type="ECO:0000313" key="10">
    <source>
        <dbReference type="EMBL" id="KAJ4454635.1"/>
    </source>
</evidence>
<keyword evidence="5 9" id="KW-1133">Transmembrane helix</keyword>
<keyword evidence="11" id="KW-1185">Reference proteome</keyword>
<dbReference type="PANTHER" id="PTHR28259:SF1">
    <property type="entry name" value="FLUORIDE EXPORT PROTEIN 1-RELATED"/>
    <property type="match status" value="1"/>
</dbReference>
<feature type="transmembrane region" description="Helical" evidence="9">
    <location>
        <begin position="221"/>
        <end position="241"/>
    </location>
</feature>
<evidence type="ECO:0000256" key="7">
    <source>
        <dbReference type="ARBA" id="ARBA00035120"/>
    </source>
</evidence>
<evidence type="ECO:0000256" key="8">
    <source>
        <dbReference type="ARBA" id="ARBA00035585"/>
    </source>
</evidence>
<proteinExistence type="inferred from homology"/>
<organism evidence="10 11">
    <name type="scientific">Paratrimastix pyriformis</name>
    <dbReference type="NCBI Taxonomy" id="342808"/>
    <lineage>
        <taxon>Eukaryota</taxon>
        <taxon>Metamonada</taxon>
        <taxon>Preaxostyla</taxon>
        <taxon>Paratrimastigidae</taxon>
        <taxon>Paratrimastix</taxon>
    </lineage>
</organism>
<feature type="transmembrane region" description="Helical" evidence="9">
    <location>
        <begin position="253"/>
        <end position="272"/>
    </location>
</feature>
<evidence type="ECO:0000256" key="6">
    <source>
        <dbReference type="ARBA" id="ARBA00023136"/>
    </source>
</evidence>
<comment type="function">
    <text evidence="1">Fluoride channel required for the rapid expulsion of cytoplasmic fluoride.</text>
</comment>
<protein>
    <submittedName>
        <fullName evidence="10">Uncharacterized protein</fullName>
    </submittedName>
</protein>
<evidence type="ECO:0000256" key="3">
    <source>
        <dbReference type="ARBA" id="ARBA00022475"/>
    </source>
</evidence>
<evidence type="ECO:0000256" key="9">
    <source>
        <dbReference type="SAM" id="Phobius"/>
    </source>
</evidence>
<keyword evidence="3" id="KW-1003">Cell membrane</keyword>
<name>A0ABQ8UCS4_9EUKA</name>
<comment type="similarity">
    <text evidence="7">Belongs to the fluoride channel Fluc/FEX (TC 1.A.43) family.</text>
</comment>
<feature type="transmembrane region" description="Helical" evidence="9">
    <location>
        <begin position="325"/>
        <end position="348"/>
    </location>
</feature>
<feature type="transmembrane region" description="Helical" evidence="9">
    <location>
        <begin position="360"/>
        <end position="380"/>
    </location>
</feature>
<feature type="transmembrane region" description="Helical" evidence="9">
    <location>
        <begin position="115"/>
        <end position="136"/>
    </location>
</feature>
<evidence type="ECO:0000256" key="1">
    <source>
        <dbReference type="ARBA" id="ARBA00002598"/>
    </source>
</evidence>
<evidence type="ECO:0000256" key="2">
    <source>
        <dbReference type="ARBA" id="ARBA00004651"/>
    </source>
</evidence>
<evidence type="ECO:0000313" key="11">
    <source>
        <dbReference type="Proteomes" id="UP001141327"/>
    </source>
</evidence>
<dbReference type="PANTHER" id="PTHR28259">
    <property type="entry name" value="FLUORIDE EXPORT PROTEIN 1-RELATED"/>
    <property type="match status" value="1"/>
</dbReference>
<feature type="transmembrane region" description="Helical" evidence="9">
    <location>
        <begin position="296"/>
        <end position="319"/>
    </location>
</feature>
<dbReference type="EMBL" id="JAPMOS010000143">
    <property type="protein sequence ID" value="KAJ4454635.1"/>
    <property type="molecule type" value="Genomic_DNA"/>
</dbReference>
<feature type="transmembrane region" description="Helical" evidence="9">
    <location>
        <begin position="20"/>
        <end position="44"/>
    </location>
</feature>
<keyword evidence="6 9" id="KW-0472">Membrane</keyword>
<dbReference type="InterPro" id="IPR003691">
    <property type="entry name" value="FluC"/>
</dbReference>
<evidence type="ECO:0000256" key="4">
    <source>
        <dbReference type="ARBA" id="ARBA00022692"/>
    </source>
</evidence>
<reference evidence="10" key="1">
    <citation type="journal article" date="2022" name="bioRxiv">
        <title>Genomics of Preaxostyla Flagellates Illuminates Evolutionary Transitions and the Path Towards Mitochondrial Loss.</title>
        <authorList>
            <person name="Novak L.V.F."/>
            <person name="Treitli S.C."/>
            <person name="Pyrih J."/>
            <person name="Halakuc P."/>
            <person name="Pipaliya S.V."/>
            <person name="Vacek V."/>
            <person name="Brzon O."/>
            <person name="Soukal P."/>
            <person name="Eme L."/>
            <person name="Dacks J.B."/>
            <person name="Karnkowska A."/>
            <person name="Elias M."/>
            <person name="Hampl V."/>
        </authorList>
    </citation>
    <scope>NUCLEOTIDE SEQUENCE</scope>
    <source>
        <strain evidence="10">RCP-MX</strain>
    </source>
</reference>
<comment type="subcellular location">
    <subcellularLocation>
        <location evidence="2">Cell membrane</location>
        <topology evidence="2">Multi-pass membrane protein</topology>
    </subcellularLocation>
</comment>
<comment type="caution">
    <text evidence="10">The sequence shown here is derived from an EMBL/GenBank/DDBJ whole genome shotgun (WGS) entry which is preliminary data.</text>
</comment>
<keyword evidence="4 9" id="KW-0812">Transmembrane</keyword>
<sequence>MGPCERLLGDFILSPRASDFFAVGCFAYFAILVRIFLVALWGILQEPDSVCEPGMLSNAVASFVGGFTVESRLPHPLVHGLVEGLAGTLSSFSDWQLASHRLAWKNTVHDVVQALVGQGFLLLVSILPWLFGRFLYRSWAMYRHRHHPLEALPAYEEMSPISSPSSPPRPMSAISESGIISAPASSTPSPNPLQQVDPLPLPPPSFVSLAPHPRPPAPRSAYLWPAGFVALTLGLILLASIFPGTVTTTSGAYPLWLSCLMGPLGAWLRVALENRLDPGHSHSSPTPSSSSPHPPFFYLGTYLANLGACLLVPVGAFLGSMWGSLAQTLLVVLAGALSTVTGAVPQLLRTGDTHPWHAALYWLTGVVSAQVIFGLMQWVMMGPDA</sequence>
<dbReference type="Proteomes" id="UP001141327">
    <property type="component" value="Unassembled WGS sequence"/>
</dbReference>
<comment type="catalytic activity">
    <reaction evidence="8">
        <text>fluoride(in) = fluoride(out)</text>
        <dbReference type="Rhea" id="RHEA:76159"/>
        <dbReference type="ChEBI" id="CHEBI:17051"/>
    </reaction>
    <physiologicalReaction direction="left-to-right" evidence="8">
        <dbReference type="Rhea" id="RHEA:76160"/>
    </physiologicalReaction>
</comment>
<accession>A0ABQ8UCS4</accession>
<evidence type="ECO:0000256" key="5">
    <source>
        <dbReference type="ARBA" id="ARBA00022989"/>
    </source>
</evidence>
<gene>
    <name evidence="10" type="ORF">PAPYR_10611</name>
</gene>